<reference evidence="5 6" key="2">
    <citation type="submission" date="2009-02" db="EMBL/GenBank/DDBJ databases">
        <title>Draft genome sequence of Clostridium asparagiforme (DSM 15981).</title>
        <authorList>
            <person name="Sudarsanam P."/>
            <person name="Ley R."/>
            <person name="Guruge J."/>
            <person name="Turnbaugh P.J."/>
            <person name="Mahowald M."/>
            <person name="Liep D."/>
            <person name="Gordon J."/>
        </authorList>
    </citation>
    <scope>NUCLEOTIDE SEQUENCE [LARGE SCALE GENOMIC DNA]</scope>
    <source>
        <strain evidence="5 6">DSM 15981</strain>
    </source>
</reference>
<evidence type="ECO:0000256" key="3">
    <source>
        <dbReference type="ARBA" id="ARBA00023163"/>
    </source>
</evidence>
<dbReference type="PANTHER" id="PTHR44846:SF1">
    <property type="entry name" value="MANNOSYL-D-GLYCERATE TRANSPORT_METABOLISM SYSTEM REPRESSOR MNGR-RELATED"/>
    <property type="match status" value="1"/>
</dbReference>
<dbReference type="InterPro" id="IPR028978">
    <property type="entry name" value="Chorismate_lyase_/UTRA_dom_sf"/>
</dbReference>
<dbReference type="SUPFAM" id="SSF46785">
    <property type="entry name" value="Winged helix' DNA-binding domain"/>
    <property type="match status" value="1"/>
</dbReference>
<gene>
    <name evidence="5" type="ORF">CLOSTASPAR_00641</name>
</gene>
<organism evidence="5 6">
    <name type="scientific">[Clostridium] asparagiforme DSM 15981</name>
    <dbReference type="NCBI Taxonomy" id="518636"/>
    <lineage>
        <taxon>Bacteria</taxon>
        <taxon>Bacillati</taxon>
        <taxon>Bacillota</taxon>
        <taxon>Clostridia</taxon>
        <taxon>Lachnospirales</taxon>
        <taxon>Lachnospiraceae</taxon>
        <taxon>Enterocloster</taxon>
    </lineage>
</organism>
<dbReference type="Gene3D" id="3.40.1410.10">
    <property type="entry name" value="Chorismate lyase-like"/>
    <property type="match status" value="1"/>
</dbReference>
<dbReference type="EMBL" id="ACCJ01000030">
    <property type="protein sequence ID" value="EEG57151.1"/>
    <property type="molecule type" value="Genomic_DNA"/>
</dbReference>
<dbReference type="InterPro" id="IPR036390">
    <property type="entry name" value="WH_DNA-bd_sf"/>
</dbReference>
<keyword evidence="1" id="KW-0805">Transcription regulation</keyword>
<dbReference type="Pfam" id="PF00392">
    <property type="entry name" value="GntR"/>
    <property type="match status" value="1"/>
</dbReference>
<evidence type="ECO:0000256" key="1">
    <source>
        <dbReference type="ARBA" id="ARBA00023015"/>
    </source>
</evidence>
<dbReference type="Pfam" id="PF07702">
    <property type="entry name" value="UTRA"/>
    <property type="match status" value="1"/>
</dbReference>
<dbReference type="PROSITE" id="PS50949">
    <property type="entry name" value="HTH_GNTR"/>
    <property type="match status" value="1"/>
</dbReference>
<dbReference type="CDD" id="cd07377">
    <property type="entry name" value="WHTH_GntR"/>
    <property type="match status" value="1"/>
</dbReference>
<dbReference type="GO" id="GO:0045892">
    <property type="term" value="P:negative regulation of DNA-templated transcription"/>
    <property type="evidence" value="ECO:0007669"/>
    <property type="project" value="TreeGrafter"/>
</dbReference>
<dbReference type="GO" id="GO:0003677">
    <property type="term" value="F:DNA binding"/>
    <property type="evidence" value="ECO:0007669"/>
    <property type="project" value="UniProtKB-KW"/>
</dbReference>
<sequence length="264" mass="30443">MDYRSKPTVFSKTPGHDRKECIEMENRIPPRTEAVEKLENYITSNHLPPNTKIPSERDLCEMWGINRTTLRFAVDMLVESGQLYRKKGSGTYIAESKLVRNLLGVNSLSTEVRQLGLPFSTHILSLRVIECTKQVSKKLHIPLGQNVYECIRVRSIEGVPCIMETMYLDQNQCPDLEKYYHDKSSIYSIFENIYKKTLVAGEEKISVTYVSEEEAALLDLEEGEPVFFATGVTTMTDGVPLEYYKQLFRADRFKFVSMIKRRMT</sequence>
<evidence type="ECO:0000313" key="5">
    <source>
        <dbReference type="EMBL" id="EEG57151.1"/>
    </source>
</evidence>
<protein>
    <submittedName>
        <fullName evidence="5">UbiC transcription regulator-associated domain protein</fullName>
    </submittedName>
</protein>
<dbReference type="GO" id="GO:0003700">
    <property type="term" value="F:DNA-binding transcription factor activity"/>
    <property type="evidence" value="ECO:0007669"/>
    <property type="project" value="InterPro"/>
</dbReference>
<comment type="caution">
    <text evidence="5">The sequence shown here is derived from an EMBL/GenBank/DDBJ whole genome shotgun (WGS) entry which is preliminary data.</text>
</comment>
<dbReference type="PANTHER" id="PTHR44846">
    <property type="entry name" value="MANNOSYL-D-GLYCERATE TRANSPORT/METABOLISM SYSTEM REPRESSOR MNGR-RELATED"/>
    <property type="match status" value="1"/>
</dbReference>
<dbReference type="SUPFAM" id="SSF64288">
    <property type="entry name" value="Chorismate lyase-like"/>
    <property type="match status" value="1"/>
</dbReference>
<reference evidence="5 6" key="1">
    <citation type="submission" date="2009-01" db="EMBL/GenBank/DDBJ databases">
        <authorList>
            <person name="Fulton L."/>
            <person name="Clifton S."/>
            <person name="Fulton B."/>
            <person name="Xu J."/>
            <person name="Minx P."/>
            <person name="Pepin K.H."/>
            <person name="Johnson M."/>
            <person name="Bhonagiri V."/>
            <person name="Nash W.E."/>
            <person name="Mardis E.R."/>
            <person name="Wilson R.K."/>
        </authorList>
    </citation>
    <scope>NUCLEOTIDE SEQUENCE [LARGE SCALE GENOMIC DNA]</scope>
    <source>
        <strain evidence="5 6">DSM 15981</strain>
    </source>
</reference>
<dbReference type="HOGENOM" id="CLU_063236_2_1_9"/>
<name>C0CUV1_9FIRM</name>
<dbReference type="PRINTS" id="PR00035">
    <property type="entry name" value="HTHGNTR"/>
</dbReference>
<dbReference type="Proteomes" id="UP000004756">
    <property type="component" value="Unassembled WGS sequence"/>
</dbReference>
<dbReference type="InterPro" id="IPR050679">
    <property type="entry name" value="Bact_HTH_transcr_reg"/>
</dbReference>
<keyword evidence="2" id="KW-0238">DNA-binding</keyword>
<dbReference type="AlphaFoldDB" id="C0CUV1"/>
<evidence type="ECO:0000259" key="4">
    <source>
        <dbReference type="PROSITE" id="PS50949"/>
    </source>
</evidence>
<dbReference type="SMART" id="SM00345">
    <property type="entry name" value="HTH_GNTR"/>
    <property type="match status" value="1"/>
</dbReference>
<dbReference type="SMART" id="SM00866">
    <property type="entry name" value="UTRA"/>
    <property type="match status" value="1"/>
</dbReference>
<evidence type="ECO:0000256" key="2">
    <source>
        <dbReference type="ARBA" id="ARBA00023125"/>
    </source>
</evidence>
<dbReference type="Gene3D" id="1.10.10.10">
    <property type="entry name" value="Winged helix-like DNA-binding domain superfamily/Winged helix DNA-binding domain"/>
    <property type="match status" value="1"/>
</dbReference>
<dbReference type="InterPro" id="IPR036388">
    <property type="entry name" value="WH-like_DNA-bd_sf"/>
</dbReference>
<evidence type="ECO:0000313" key="6">
    <source>
        <dbReference type="Proteomes" id="UP000004756"/>
    </source>
</evidence>
<keyword evidence="6" id="KW-1185">Reference proteome</keyword>
<proteinExistence type="predicted"/>
<feature type="domain" description="HTH gntR-type" evidence="4">
    <location>
        <begin position="28"/>
        <end position="96"/>
    </location>
</feature>
<keyword evidence="3" id="KW-0804">Transcription</keyword>
<dbReference type="InterPro" id="IPR000524">
    <property type="entry name" value="Tscrpt_reg_HTH_GntR"/>
</dbReference>
<accession>C0CUV1</accession>
<dbReference type="InterPro" id="IPR011663">
    <property type="entry name" value="UTRA"/>
</dbReference>